<evidence type="ECO:0000256" key="3">
    <source>
        <dbReference type="ARBA" id="ARBA00022656"/>
    </source>
</evidence>
<dbReference type="GO" id="GO:0090729">
    <property type="term" value="F:toxin activity"/>
    <property type="evidence" value="ECO:0007669"/>
    <property type="project" value="UniProtKB-KW"/>
</dbReference>
<evidence type="ECO:0000313" key="7">
    <source>
        <dbReference type="EMBL" id="SMD29586.1"/>
    </source>
</evidence>
<dbReference type="InterPro" id="IPR012627">
    <property type="entry name" value="Toxin_22"/>
</dbReference>
<feature type="signal peptide" evidence="6">
    <location>
        <begin position="1"/>
        <end position="18"/>
    </location>
</feature>
<dbReference type="EMBL" id="HAGN01000164">
    <property type="protein sequence ID" value="SMD29586.1"/>
    <property type="molecule type" value="Transcribed_RNA"/>
</dbReference>
<accession>A0A482ZBN8</accession>
<comment type="subcellular location">
    <subcellularLocation>
        <location evidence="1">Secreted</location>
    </subcellularLocation>
</comment>
<keyword evidence="2" id="KW-0964">Secreted</keyword>
<dbReference type="AlphaFoldDB" id="A0A482ZBN8"/>
<feature type="coiled-coil region" evidence="5">
    <location>
        <begin position="43"/>
        <end position="70"/>
    </location>
</feature>
<evidence type="ECO:0000256" key="1">
    <source>
        <dbReference type="ARBA" id="ARBA00004613"/>
    </source>
</evidence>
<dbReference type="Pfam" id="PF08092">
    <property type="entry name" value="Toxin_22"/>
    <property type="match status" value="1"/>
</dbReference>
<keyword evidence="5" id="KW-0175">Coiled coil</keyword>
<evidence type="ECO:0000256" key="4">
    <source>
        <dbReference type="ARBA" id="ARBA00023157"/>
    </source>
</evidence>
<dbReference type="GO" id="GO:0005576">
    <property type="term" value="C:extracellular region"/>
    <property type="evidence" value="ECO:0007669"/>
    <property type="project" value="UniProtKB-SubCell"/>
</dbReference>
<dbReference type="GO" id="GO:0019871">
    <property type="term" value="F:sodium channel inhibitor activity"/>
    <property type="evidence" value="ECO:0007669"/>
    <property type="project" value="InterPro"/>
</dbReference>
<reference evidence="7" key="2">
    <citation type="submission" date="2019-04" db="EMBL/GenBank/DDBJ databases">
        <title>Unravelling the molecular evolution of spider venoms.</title>
        <authorList>
            <person name="Pineda S."/>
        </authorList>
    </citation>
    <scope>NUCLEOTIDE SEQUENCE</scope>
</reference>
<proteinExistence type="predicted"/>
<protein>
    <submittedName>
        <fullName evidence="7">U32-Theraphotoxin-Ct1c_1</fullName>
    </submittedName>
</protein>
<evidence type="ECO:0000256" key="5">
    <source>
        <dbReference type="SAM" id="Coils"/>
    </source>
</evidence>
<sequence>MKTITPFLLLSLLISVYSYVLEDGQKEEMQDIAESEFEAPNELRQLSLLLEVLKDDLQEADRAETEEDRNSRQKRCNGNNVPCGEKKPPCCSGLSCEETFGYGWWYASPYCVKNKADRHFAKNGFLHFFWQKIS</sequence>
<evidence type="ECO:0000256" key="6">
    <source>
        <dbReference type="SAM" id="SignalP"/>
    </source>
</evidence>
<reference evidence="7" key="1">
    <citation type="submission" date="2017-03" db="EMBL/GenBank/DDBJ databases">
        <authorList>
            <person name="QRISCLOUD D."/>
        </authorList>
    </citation>
    <scope>NUCLEOTIDE SEQUENCE</scope>
</reference>
<evidence type="ECO:0000256" key="2">
    <source>
        <dbReference type="ARBA" id="ARBA00022525"/>
    </source>
</evidence>
<keyword evidence="3" id="KW-0800">Toxin</keyword>
<organism evidence="7">
    <name type="scientific">Coremiocnemis tropix</name>
    <name type="common">Australian tarantula spider</name>
    <dbReference type="NCBI Taxonomy" id="1904443"/>
    <lineage>
        <taxon>Eukaryota</taxon>
        <taxon>Metazoa</taxon>
        <taxon>Ecdysozoa</taxon>
        <taxon>Arthropoda</taxon>
        <taxon>Chelicerata</taxon>
        <taxon>Arachnida</taxon>
        <taxon>Araneae</taxon>
        <taxon>Mygalomorphae</taxon>
        <taxon>Avicularoidea</taxon>
        <taxon>Theraphosidae</taxon>
        <taxon>Coremiocnemis</taxon>
    </lineage>
</organism>
<keyword evidence="6" id="KW-0732">Signal</keyword>
<keyword evidence="4" id="KW-1015">Disulfide bond</keyword>
<feature type="chain" id="PRO_5019720738" evidence="6">
    <location>
        <begin position="19"/>
        <end position="134"/>
    </location>
</feature>
<name>A0A482ZBN8_CORTR</name>